<evidence type="ECO:0000313" key="4">
    <source>
        <dbReference type="Proteomes" id="UP000316560"/>
    </source>
</evidence>
<dbReference type="InterPro" id="IPR025241">
    <property type="entry name" value="DUF4190"/>
</dbReference>
<dbReference type="AlphaFoldDB" id="A0A8H2K6K8"/>
<feature type="transmembrane region" description="Helical" evidence="1">
    <location>
        <begin position="83"/>
        <end position="107"/>
    </location>
</feature>
<dbReference type="OrthoDB" id="5074441at2"/>
<sequence length="114" mass="11929">MDPLSLLIILVVIIGVVTLIVARNKRRSAGNFRSGATQIPPGAKTNTLALVSFILSFFASIPAVVVGHVALNQLAVRQESGRGFAIAGLTIGYISIVISLVAIAVLLSTSSQFR</sequence>
<keyword evidence="1" id="KW-1133">Transmembrane helix</keyword>
<reference evidence="3 4" key="1">
    <citation type="submission" date="2019-06" db="EMBL/GenBank/DDBJ databases">
        <title>Sequencing the genomes of 1000 actinobacteria strains.</title>
        <authorList>
            <person name="Klenk H.-P."/>
        </authorList>
    </citation>
    <scope>NUCLEOTIDE SEQUENCE [LARGE SCALE GENOMIC DNA]</scope>
    <source>
        <strain evidence="3 4">DSM 21947</strain>
    </source>
</reference>
<evidence type="ECO:0000259" key="2">
    <source>
        <dbReference type="Pfam" id="PF13828"/>
    </source>
</evidence>
<keyword evidence="4" id="KW-1185">Reference proteome</keyword>
<protein>
    <submittedName>
        <fullName evidence="3">Uncharacterized protein DUF4190</fullName>
    </submittedName>
</protein>
<organism evidence="3 4">
    <name type="scientific">Rhodoglobus vestalii</name>
    <dbReference type="NCBI Taxonomy" id="193384"/>
    <lineage>
        <taxon>Bacteria</taxon>
        <taxon>Bacillati</taxon>
        <taxon>Actinomycetota</taxon>
        <taxon>Actinomycetes</taxon>
        <taxon>Micrococcales</taxon>
        <taxon>Microbacteriaceae</taxon>
        <taxon>Rhodoglobus</taxon>
    </lineage>
</organism>
<dbReference type="RefSeq" id="WP_141990095.1">
    <property type="nucleotide sequence ID" value="NZ_VFRA01000001.1"/>
</dbReference>
<evidence type="ECO:0000313" key="3">
    <source>
        <dbReference type="EMBL" id="TQO19624.1"/>
    </source>
</evidence>
<comment type="caution">
    <text evidence="3">The sequence shown here is derived from an EMBL/GenBank/DDBJ whole genome shotgun (WGS) entry which is preliminary data.</text>
</comment>
<keyword evidence="1" id="KW-0472">Membrane</keyword>
<proteinExistence type="predicted"/>
<dbReference type="EMBL" id="VFRA01000001">
    <property type="protein sequence ID" value="TQO19624.1"/>
    <property type="molecule type" value="Genomic_DNA"/>
</dbReference>
<gene>
    <name evidence="3" type="ORF">FB472_1192</name>
</gene>
<feature type="transmembrane region" description="Helical" evidence="1">
    <location>
        <begin position="6"/>
        <end position="24"/>
    </location>
</feature>
<keyword evidence="1" id="KW-0812">Transmembrane</keyword>
<dbReference type="Pfam" id="PF13828">
    <property type="entry name" value="DUF4190"/>
    <property type="match status" value="1"/>
</dbReference>
<name>A0A8H2K6K8_9MICO</name>
<feature type="transmembrane region" description="Helical" evidence="1">
    <location>
        <begin position="45"/>
        <end position="71"/>
    </location>
</feature>
<dbReference type="Proteomes" id="UP000316560">
    <property type="component" value="Unassembled WGS sequence"/>
</dbReference>
<feature type="domain" description="DUF4190" evidence="2">
    <location>
        <begin position="48"/>
        <end position="101"/>
    </location>
</feature>
<accession>A0A8H2K6K8</accession>
<evidence type="ECO:0000256" key="1">
    <source>
        <dbReference type="SAM" id="Phobius"/>
    </source>
</evidence>